<dbReference type="AlphaFoldDB" id="B9XIX4"/>
<evidence type="ECO:0000313" key="4">
    <source>
        <dbReference type="EMBL" id="EEF60201.1"/>
    </source>
</evidence>
<dbReference type="PANTHER" id="PTHR11851">
    <property type="entry name" value="METALLOPROTEASE"/>
    <property type="match status" value="1"/>
</dbReference>
<dbReference type="Pfam" id="PF00675">
    <property type="entry name" value="Peptidase_M16"/>
    <property type="match status" value="1"/>
</dbReference>
<gene>
    <name evidence="4" type="ORF">Cflav_PD3260</name>
</gene>
<dbReference type="SUPFAM" id="SSF63411">
    <property type="entry name" value="LuxS/MPP-like metallohydrolase"/>
    <property type="match status" value="2"/>
</dbReference>
<accession>B9XIX4</accession>
<dbReference type="OrthoDB" id="9811314at2"/>
<dbReference type="InterPro" id="IPR011249">
    <property type="entry name" value="Metalloenz_LuxS/M16"/>
</dbReference>
<dbReference type="Proteomes" id="UP000003688">
    <property type="component" value="Unassembled WGS sequence"/>
</dbReference>
<comment type="caution">
    <text evidence="4">The sequence shown here is derived from an EMBL/GenBank/DDBJ whole genome shotgun (WGS) entry which is preliminary data.</text>
</comment>
<feature type="domain" description="Peptidase M16 N-terminal" evidence="2">
    <location>
        <begin position="13"/>
        <end position="159"/>
    </location>
</feature>
<proteinExistence type="inferred from homology"/>
<dbReference type="STRING" id="320771.Cflav_PD3260"/>
<evidence type="ECO:0000313" key="5">
    <source>
        <dbReference type="Proteomes" id="UP000003688"/>
    </source>
</evidence>
<comment type="similarity">
    <text evidence="1">Belongs to the peptidase M16 family.</text>
</comment>
<evidence type="ECO:0000259" key="3">
    <source>
        <dbReference type="Pfam" id="PF05193"/>
    </source>
</evidence>
<evidence type="ECO:0000256" key="1">
    <source>
        <dbReference type="ARBA" id="ARBA00007261"/>
    </source>
</evidence>
<evidence type="ECO:0000259" key="2">
    <source>
        <dbReference type="Pfam" id="PF00675"/>
    </source>
</evidence>
<keyword evidence="5" id="KW-1185">Reference proteome</keyword>
<dbReference type="GO" id="GO:0046872">
    <property type="term" value="F:metal ion binding"/>
    <property type="evidence" value="ECO:0007669"/>
    <property type="project" value="InterPro"/>
</dbReference>
<dbReference type="InterPro" id="IPR050361">
    <property type="entry name" value="MPP/UQCRC_Complex"/>
</dbReference>
<sequence>MYQVTQLKNGLTVVTAEMPYMTSVSLGLWVGVGGRYEPAELNGVCHFIEHLLFKGTKKRTARDISEDVEGIGGYMNAFTSEEVTCYHSRARYDHFDDLLDVLVDMFLNSRFDPEDINKERGVIKEELAMYLDQPQHLVQELLNETHWPGQPLGRPLTGTEKTLDGLSRPLVIDYLKRNYVANRTVIAAAGRLKHKQIVKAVSRIAPRFPQGPHPKFVPVIEDQQAPRIRLHTKETEQTQIALGISTCSRHDPRRHALRLLNTILGENMSSRLFQVLREDLGLAYSVYSSPSYFEDTGTITISAGLDLKNLNKALKLIIHELKRLTDTAPGQAEFRRARDYIIGQIDLGLESTDNRMMWLGEQFLGYGKIMSPQEMKRRVSQVTPAEVRAVAREFLRPEHLNLALVSPLKNDKALHKLLSM</sequence>
<dbReference type="InterPro" id="IPR007863">
    <property type="entry name" value="Peptidase_M16_C"/>
</dbReference>
<reference evidence="4 5" key="1">
    <citation type="journal article" date="2011" name="J. Bacteriol.">
        <title>Genome sequence of 'Pedosphaera parvula' Ellin514, an aerobic Verrucomicrobial isolate from pasture soil.</title>
        <authorList>
            <person name="Kant R."/>
            <person name="van Passel M.W."/>
            <person name="Sangwan P."/>
            <person name="Palva A."/>
            <person name="Lucas S."/>
            <person name="Copeland A."/>
            <person name="Lapidus A."/>
            <person name="Glavina Del Rio T."/>
            <person name="Dalin E."/>
            <person name="Tice H."/>
            <person name="Bruce D."/>
            <person name="Goodwin L."/>
            <person name="Pitluck S."/>
            <person name="Chertkov O."/>
            <person name="Larimer F.W."/>
            <person name="Land M.L."/>
            <person name="Hauser L."/>
            <person name="Brettin T.S."/>
            <person name="Detter J.C."/>
            <person name="Han S."/>
            <person name="de Vos W.M."/>
            <person name="Janssen P.H."/>
            <person name="Smidt H."/>
        </authorList>
    </citation>
    <scope>NUCLEOTIDE SEQUENCE [LARGE SCALE GENOMIC DNA]</scope>
    <source>
        <strain evidence="4 5">Ellin514</strain>
    </source>
</reference>
<feature type="domain" description="Peptidase M16 C-terminal" evidence="3">
    <location>
        <begin position="167"/>
        <end position="339"/>
    </location>
</feature>
<dbReference type="Gene3D" id="3.30.830.10">
    <property type="entry name" value="Metalloenzyme, LuxS/M16 peptidase-like"/>
    <property type="match status" value="2"/>
</dbReference>
<protein>
    <submittedName>
        <fullName evidence="4">Peptidase M16 domain protein</fullName>
    </submittedName>
</protein>
<dbReference type="InterPro" id="IPR011765">
    <property type="entry name" value="Pept_M16_N"/>
</dbReference>
<dbReference type="EMBL" id="ABOX02000019">
    <property type="protein sequence ID" value="EEF60201.1"/>
    <property type="molecule type" value="Genomic_DNA"/>
</dbReference>
<dbReference type="Pfam" id="PF05193">
    <property type="entry name" value="Peptidase_M16_C"/>
    <property type="match status" value="1"/>
</dbReference>
<dbReference type="RefSeq" id="WP_007415767.1">
    <property type="nucleotide sequence ID" value="NZ_ABOX02000019.1"/>
</dbReference>
<name>B9XIX4_PEDPL</name>
<dbReference type="PANTHER" id="PTHR11851:SF49">
    <property type="entry name" value="MITOCHONDRIAL-PROCESSING PEPTIDASE SUBUNIT ALPHA"/>
    <property type="match status" value="1"/>
</dbReference>
<organism evidence="4 5">
    <name type="scientific">Pedosphaera parvula (strain Ellin514)</name>
    <dbReference type="NCBI Taxonomy" id="320771"/>
    <lineage>
        <taxon>Bacteria</taxon>
        <taxon>Pseudomonadati</taxon>
        <taxon>Verrucomicrobiota</taxon>
        <taxon>Pedosphaerae</taxon>
        <taxon>Pedosphaerales</taxon>
        <taxon>Pedosphaeraceae</taxon>
        <taxon>Pedosphaera</taxon>
    </lineage>
</organism>